<evidence type="ECO:0000256" key="1">
    <source>
        <dbReference type="ARBA" id="ARBA00004141"/>
    </source>
</evidence>
<dbReference type="SUPFAM" id="SSF103473">
    <property type="entry name" value="MFS general substrate transporter"/>
    <property type="match status" value="1"/>
</dbReference>
<evidence type="ECO:0000256" key="4">
    <source>
        <dbReference type="ARBA" id="ARBA00023136"/>
    </source>
</evidence>
<keyword evidence="3 5" id="KW-1133">Transmembrane helix</keyword>
<feature type="transmembrane region" description="Helical" evidence="5">
    <location>
        <begin position="53"/>
        <end position="71"/>
    </location>
</feature>
<keyword evidence="4 5" id="KW-0472">Membrane</keyword>
<dbReference type="Proteomes" id="UP000762676">
    <property type="component" value="Unassembled WGS sequence"/>
</dbReference>
<keyword evidence="2 5" id="KW-0812">Transmembrane</keyword>
<organism evidence="6 7">
    <name type="scientific">Elysia marginata</name>
    <dbReference type="NCBI Taxonomy" id="1093978"/>
    <lineage>
        <taxon>Eukaryota</taxon>
        <taxon>Metazoa</taxon>
        <taxon>Spiralia</taxon>
        <taxon>Lophotrochozoa</taxon>
        <taxon>Mollusca</taxon>
        <taxon>Gastropoda</taxon>
        <taxon>Heterobranchia</taxon>
        <taxon>Euthyneura</taxon>
        <taxon>Panpulmonata</taxon>
        <taxon>Sacoglossa</taxon>
        <taxon>Placobranchoidea</taxon>
        <taxon>Plakobranchidae</taxon>
        <taxon>Elysia</taxon>
    </lineage>
</organism>
<dbReference type="PANTHER" id="PTHR24064">
    <property type="entry name" value="SOLUTE CARRIER FAMILY 22 MEMBER"/>
    <property type="match status" value="1"/>
</dbReference>
<dbReference type="Pfam" id="PF00083">
    <property type="entry name" value="Sugar_tr"/>
    <property type="match status" value="1"/>
</dbReference>
<accession>A0AAV4G3F4</accession>
<keyword evidence="7" id="KW-1185">Reference proteome</keyword>
<dbReference type="GO" id="GO:0022857">
    <property type="term" value="F:transmembrane transporter activity"/>
    <property type="evidence" value="ECO:0007669"/>
    <property type="project" value="InterPro"/>
</dbReference>
<sequence>MSQGLQSASFVMAIELFPVHHRGRAGSVTQMFWGFGCLYLSAVAWLVEDWRIIQLAMLVPTAFSVIAFWYVGESLRWMLAKGKTRRASRAVRRMSTFNEVTNPISEDDHSVLAVYKVHCEKHHSSYLALVRTPQMCRRTISLSFLL</sequence>
<feature type="transmembrane region" description="Helical" evidence="5">
    <location>
        <begin position="31"/>
        <end position="47"/>
    </location>
</feature>
<name>A0AAV4G3F4_9GAST</name>
<evidence type="ECO:0000256" key="3">
    <source>
        <dbReference type="ARBA" id="ARBA00022989"/>
    </source>
</evidence>
<dbReference type="InterPro" id="IPR036259">
    <property type="entry name" value="MFS_trans_sf"/>
</dbReference>
<dbReference type="GO" id="GO:0016020">
    <property type="term" value="C:membrane"/>
    <property type="evidence" value="ECO:0007669"/>
    <property type="project" value="UniProtKB-SubCell"/>
</dbReference>
<dbReference type="EMBL" id="BMAT01004771">
    <property type="protein sequence ID" value="GFR80097.1"/>
    <property type="molecule type" value="Genomic_DNA"/>
</dbReference>
<reference evidence="6 7" key="1">
    <citation type="journal article" date="2021" name="Elife">
        <title>Chloroplast acquisition without the gene transfer in kleptoplastic sea slugs, Plakobranchus ocellatus.</title>
        <authorList>
            <person name="Maeda T."/>
            <person name="Takahashi S."/>
            <person name="Yoshida T."/>
            <person name="Shimamura S."/>
            <person name="Takaki Y."/>
            <person name="Nagai Y."/>
            <person name="Toyoda A."/>
            <person name="Suzuki Y."/>
            <person name="Arimoto A."/>
            <person name="Ishii H."/>
            <person name="Satoh N."/>
            <person name="Nishiyama T."/>
            <person name="Hasebe M."/>
            <person name="Maruyama T."/>
            <person name="Minagawa J."/>
            <person name="Obokata J."/>
            <person name="Shigenobu S."/>
        </authorList>
    </citation>
    <scope>NUCLEOTIDE SEQUENCE [LARGE SCALE GENOMIC DNA]</scope>
</reference>
<dbReference type="InterPro" id="IPR005828">
    <property type="entry name" value="MFS_sugar_transport-like"/>
</dbReference>
<evidence type="ECO:0000313" key="7">
    <source>
        <dbReference type="Proteomes" id="UP000762676"/>
    </source>
</evidence>
<comment type="subcellular location">
    <subcellularLocation>
        <location evidence="1">Membrane</location>
        <topology evidence="1">Multi-pass membrane protein</topology>
    </subcellularLocation>
</comment>
<evidence type="ECO:0000256" key="2">
    <source>
        <dbReference type="ARBA" id="ARBA00022692"/>
    </source>
</evidence>
<comment type="caution">
    <text evidence="6">The sequence shown here is derived from an EMBL/GenBank/DDBJ whole genome shotgun (WGS) entry which is preliminary data.</text>
</comment>
<dbReference type="AlphaFoldDB" id="A0AAV4G3F4"/>
<evidence type="ECO:0000313" key="6">
    <source>
        <dbReference type="EMBL" id="GFR80097.1"/>
    </source>
</evidence>
<evidence type="ECO:0000256" key="5">
    <source>
        <dbReference type="SAM" id="Phobius"/>
    </source>
</evidence>
<protein>
    <submittedName>
        <fullName evidence="6">Solute carrier family 22 member</fullName>
    </submittedName>
</protein>
<dbReference type="Gene3D" id="1.20.1250.20">
    <property type="entry name" value="MFS general substrate transporter like domains"/>
    <property type="match status" value="1"/>
</dbReference>
<proteinExistence type="predicted"/>
<gene>
    <name evidence="6" type="ORF">ElyMa_002306000</name>
</gene>